<feature type="domain" description="GT-D fold-like" evidence="1">
    <location>
        <begin position="9"/>
        <end position="87"/>
    </location>
</feature>
<accession>A0ABS6WLR5</accession>
<evidence type="ECO:0000313" key="2">
    <source>
        <dbReference type="EMBL" id="MBW3096891.1"/>
    </source>
</evidence>
<protein>
    <recommendedName>
        <fullName evidence="1">GT-D fold-like domain-containing protein</fullName>
    </recommendedName>
</protein>
<keyword evidence="3" id="KW-1185">Reference proteome</keyword>
<reference evidence="2" key="1">
    <citation type="submission" date="2021-07" db="EMBL/GenBank/DDBJ databases">
        <title>Pseudohoeflea marina sp. nov. a polyhydroxyalcanoate-producing bacterium.</title>
        <authorList>
            <person name="Zheng W."/>
            <person name="Yu S."/>
            <person name="Huang Y."/>
        </authorList>
    </citation>
    <scope>NUCLEOTIDE SEQUENCE</scope>
    <source>
        <strain evidence="2">DP4N28-3</strain>
    </source>
</reference>
<dbReference type="Pfam" id="PF22882">
    <property type="entry name" value="GT-D-like"/>
    <property type="match status" value="1"/>
</dbReference>
<dbReference type="EMBL" id="JAHWQX010000002">
    <property type="protein sequence ID" value="MBW3096891.1"/>
    <property type="molecule type" value="Genomic_DNA"/>
</dbReference>
<gene>
    <name evidence="2" type="ORF">KY465_06335</name>
</gene>
<proteinExistence type="predicted"/>
<dbReference type="InterPro" id="IPR055171">
    <property type="entry name" value="GT-D-like"/>
</dbReference>
<dbReference type="Proteomes" id="UP001430804">
    <property type="component" value="Unassembled WGS sequence"/>
</dbReference>
<name>A0ABS6WLR5_9HYPH</name>
<dbReference type="RefSeq" id="WP_219200859.1">
    <property type="nucleotide sequence ID" value="NZ_JAHWQX010000002.1"/>
</dbReference>
<evidence type="ECO:0000313" key="3">
    <source>
        <dbReference type="Proteomes" id="UP001430804"/>
    </source>
</evidence>
<organism evidence="2 3">
    <name type="scientific">Pseudohoeflea coraliihabitans</name>
    <dbReference type="NCBI Taxonomy" id="2860393"/>
    <lineage>
        <taxon>Bacteria</taxon>
        <taxon>Pseudomonadati</taxon>
        <taxon>Pseudomonadota</taxon>
        <taxon>Alphaproteobacteria</taxon>
        <taxon>Hyphomicrobiales</taxon>
        <taxon>Rhizobiaceae</taxon>
        <taxon>Pseudohoeflea</taxon>
    </lineage>
</organism>
<comment type="caution">
    <text evidence="2">The sequence shown here is derived from an EMBL/GenBank/DDBJ whole genome shotgun (WGS) entry which is preliminary data.</text>
</comment>
<evidence type="ECO:0000259" key="1">
    <source>
        <dbReference type="Pfam" id="PF22882"/>
    </source>
</evidence>
<sequence>MGQKLLGSIEVLTRINNAVDEGNAFSLLRLGDGEGALLAFTASSPKPDLDYLRQHFGPHATVTQILQAQGRLRASIAAADILGIRDDVWNAAPEADRLDPESDGFFSEFKRIFPLRPVERDRLPEHGARRIFFLRQWLADQSRGELPDVCSAWIHADLQLLDYWEGLLSRLSTIGLIHNSASLAERLAHRFGVKVDFIAVPKMAIELSGKAGVQSVMYHTDCVPNIDAKIAARLQGKVFLVAAGLVGKHYCRLIKERGGIALDIGAVADAWDGKSSRGLVYADKCPLTASQYGAPPEMQLGVRRSATPKSAGKRIILHIGLSRTATTSIQNTLRANAPRLENAGVCYLAAGRHRGTSKNHHELATVFGSGRRLLDQQAIPPDLCELRRLLDDAASEIERTEAELFLFSSELFSNFSPCRDSEDILVRWLADRDAYVLISLRNQFDWLVSWHRQAGRAGNTPLFLDEFLRDSSKLPNSERFDGNFLRKARRYEKWVGADRLILRSYDEDRKNAGVINGFIQALNPARPLQLPDATDNVGFTSVRPELVLRKIIDRRRACNMPLEPAAAAIADLHPSDPVLEELLDRAFLTGAYASRKDELRQMIRDRYALTNTALADQYRLQIAI</sequence>